<dbReference type="PROSITE" id="PS50043">
    <property type="entry name" value="HTH_LUXR_2"/>
    <property type="match status" value="1"/>
</dbReference>
<dbReference type="PANTHER" id="PTHR43214:SF41">
    <property type="entry name" value="NITRATE_NITRITE RESPONSE REGULATOR PROTEIN NARP"/>
    <property type="match status" value="1"/>
</dbReference>
<dbReference type="RefSeq" id="WP_196354136.1">
    <property type="nucleotide sequence ID" value="NZ_JBLZYZ010000118.1"/>
</dbReference>
<dbReference type="PROSITE" id="PS00622">
    <property type="entry name" value="HTH_LUXR_1"/>
    <property type="match status" value="1"/>
</dbReference>
<dbReference type="Pfam" id="PF00196">
    <property type="entry name" value="GerE"/>
    <property type="match status" value="1"/>
</dbReference>
<evidence type="ECO:0000256" key="4">
    <source>
        <dbReference type="PROSITE-ProRule" id="PRU00169"/>
    </source>
</evidence>
<dbReference type="CDD" id="cd00156">
    <property type="entry name" value="REC"/>
    <property type="match status" value="1"/>
</dbReference>
<dbReference type="EMBL" id="JNVD01000030">
    <property type="protein sequence ID" value="KOC19165.1"/>
    <property type="molecule type" value="Genomic_DNA"/>
</dbReference>
<feature type="modified residue" description="4-aspartylphosphate" evidence="4">
    <location>
        <position position="93"/>
    </location>
</feature>
<sequence length="255" mass="28237">MYLSDAFMSSRFDDAGSAEVTSTVFGHMWPSDMKGQQNQPVRVFLVDEDSHVRNVISQELMRDPRTLLVGQASSYREARKNVFLEEFDVLLIDLSIGEGQGAELLESVQIKRPDVLSIAISASENDDAAMNAIKRGAVGYLVKNSWFGSYLQAVLEVANGGAAISPVVAKKIIPKIFKANLHEESIFKHKSFESLTEREVEILKLIAQGKNSFEVASYLQISPLTVSTHIKNIYGKMQVRTRAQAVRCAILMGVI</sequence>
<evidence type="ECO:0000259" key="5">
    <source>
        <dbReference type="PROSITE" id="PS50043"/>
    </source>
</evidence>
<dbReference type="Proteomes" id="UP000037442">
    <property type="component" value="Unassembled WGS sequence"/>
</dbReference>
<evidence type="ECO:0000313" key="8">
    <source>
        <dbReference type="Proteomes" id="UP000037442"/>
    </source>
</evidence>
<feature type="domain" description="HTH luxR-type" evidence="5">
    <location>
        <begin position="188"/>
        <end position="253"/>
    </location>
</feature>
<dbReference type="GO" id="GO:0006355">
    <property type="term" value="P:regulation of DNA-templated transcription"/>
    <property type="evidence" value="ECO:0007669"/>
    <property type="project" value="InterPro"/>
</dbReference>
<dbReference type="SMART" id="SM00448">
    <property type="entry name" value="REC"/>
    <property type="match status" value="1"/>
</dbReference>
<dbReference type="InterPro" id="IPR001789">
    <property type="entry name" value="Sig_transdc_resp-reg_receiver"/>
</dbReference>
<dbReference type="SMART" id="SM00421">
    <property type="entry name" value="HTH_LUXR"/>
    <property type="match status" value="1"/>
</dbReference>
<dbReference type="SUPFAM" id="SSF52172">
    <property type="entry name" value="CheY-like"/>
    <property type="match status" value="1"/>
</dbReference>
<dbReference type="PROSITE" id="PS50110">
    <property type="entry name" value="RESPONSE_REGULATORY"/>
    <property type="match status" value="1"/>
</dbReference>
<protein>
    <submittedName>
        <fullName evidence="7">LuxR family transcriptional regulator</fullName>
    </submittedName>
</protein>
<evidence type="ECO:0000259" key="6">
    <source>
        <dbReference type="PROSITE" id="PS50110"/>
    </source>
</evidence>
<dbReference type="PANTHER" id="PTHR43214">
    <property type="entry name" value="TWO-COMPONENT RESPONSE REGULATOR"/>
    <property type="match status" value="1"/>
</dbReference>
<comment type="caution">
    <text evidence="7">The sequence shown here is derived from an EMBL/GenBank/DDBJ whole genome shotgun (WGS) entry which is preliminary data.</text>
</comment>
<dbReference type="SUPFAM" id="SSF46894">
    <property type="entry name" value="C-terminal effector domain of the bipartite response regulators"/>
    <property type="match status" value="1"/>
</dbReference>
<gene>
    <name evidence="7" type="ORF">GL58_18290</name>
</gene>
<name>A0A0L7MB83_COMTE</name>
<dbReference type="AlphaFoldDB" id="A0A0L7MB83"/>
<keyword evidence="4" id="KW-0597">Phosphoprotein</keyword>
<dbReference type="GO" id="GO:0003677">
    <property type="term" value="F:DNA binding"/>
    <property type="evidence" value="ECO:0007669"/>
    <property type="project" value="UniProtKB-KW"/>
</dbReference>
<reference evidence="8" key="1">
    <citation type="submission" date="2014-06" db="EMBL/GenBank/DDBJ databases">
        <title>Draft genome sequence of C. testosteroni WDL7.</title>
        <authorList>
            <person name="Wu Y."/>
            <person name="Seshan H."/>
            <person name="Arumugam K."/>
        </authorList>
    </citation>
    <scope>NUCLEOTIDE SEQUENCE [LARGE SCALE GENOMIC DNA]</scope>
    <source>
        <strain evidence="8">WDL7</strain>
    </source>
</reference>
<dbReference type="Pfam" id="PF00072">
    <property type="entry name" value="Response_reg"/>
    <property type="match status" value="1"/>
</dbReference>
<keyword evidence="2" id="KW-0238">DNA-binding</keyword>
<dbReference type="PRINTS" id="PR00038">
    <property type="entry name" value="HTHLUXR"/>
</dbReference>
<dbReference type="GO" id="GO:0000160">
    <property type="term" value="P:phosphorelay signal transduction system"/>
    <property type="evidence" value="ECO:0007669"/>
    <property type="project" value="InterPro"/>
</dbReference>
<dbReference type="CDD" id="cd06170">
    <property type="entry name" value="LuxR_C_like"/>
    <property type="match status" value="1"/>
</dbReference>
<proteinExistence type="predicted"/>
<evidence type="ECO:0000313" key="7">
    <source>
        <dbReference type="EMBL" id="KOC19165.1"/>
    </source>
</evidence>
<keyword evidence="3" id="KW-0804">Transcription</keyword>
<evidence type="ECO:0000256" key="3">
    <source>
        <dbReference type="ARBA" id="ARBA00023163"/>
    </source>
</evidence>
<dbReference type="Gene3D" id="3.40.50.2300">
    <property type="match status" value="1"/>
</dbReference>
<accession>A0A0L7MB83</accession>
<dbReference type="InterPro" id="IPR039420">
    <property type="entry name" value="WalR-like"/>
</dbReference>
<keyword evidence="1" id="KW-0805">Transcription regulation</keyword>
<feature type="domain" description="Response regulatory" evidence="6">
    <location>
        <begin position="42"/>
        <end position="158"/>
    </location>
</feature>
<evidence type="ECO:0000256" key="2">
    <source>
        <dbReference type="ARBA" id="ARBA00023125"/>
    </source>
</evidence>
<dbReference type="InterPro" id="IPR000792">
    <property type="entry name" value="Tscrpt_reg_LuxR_C"/>
</dbReference>
<dbReference type="PATRIC" id="fig|285.49.peg.3784"/>
<evidence type="ECO:0000256" key="1">
    <source>
        <dbReference type="ARBA" id="ARBA00023015"/>
    </source>
</evidence>
<dbReference type="InterPro" id="IPR016032">
    <property type="entry name" value="Sig_transdc_resp-reg_C-effctor"/>
</dbReference>
<organism evidence="7 8">
    <name type="scientific">Comamonas testosteroni</name>
    <name type="common">Pseudomonas testosteroni</name>
    <dbReference type="NCBI Taxonomy" id="285"/>
    <lineage>
        <taxon>Bacteria</taxon>
        <taxon>Pseudomonadati</taxon>
        <taxon>Pseudomonadota</taxon>
        <taxon>Betaproteobacteria</taxon>
        <taxon>Burkholderiales</taxon>
        <taxon>Comamonadaceae</taxon>
        <taxon>Comamonas</taxon>
    </lineage>
</organism>
<dbReference type="InterPro" id="IPR011006">
    <property type="entry name" value="CheY-like_superfamily"/>
</dbReference>